<proteinExistence type="predicted"/>
<dbReference type="Pfam" id="PF00440">
    <property type="entry name" value="TetR_N"/>
    <property type="match status" value="1"/>
</dbReference>
<evidence type="ECO:0000256" key="4">
    <source>
        <dbReference type="PROSITE-ProRule" id="PRU00335"/>
    </source>
</evidence>
<keyword evidence="7" id="KW-1185">Reference proteome</keyword>
<feature type="DNA-binding region" description="H-T-H motif" evidence="4">
    <location>
        <begin position="69"/>
        <end position="88"/>
    </location>
</feature>
<keyword evidence="2 4" id="KW-0238">DNA-binding</keyword>
<dbReference type="Gene3D" id="1.10.357.10">
    <property type="entry name" value="Tetracycline Repressor, domain 2"/>
    <property type="match status" value="1"/>
</dbReference>
<keyword evidence="1" id="KW-0805">Transcription regulation</keyword>
<dbReference type="SUPFAM" id="SSF46689">
    <property type="entry name" value="Homeodomain-like"/>
    <property type="match status" value="1"/>
</dbReference>
<keyword evidence="3" id="KW-0804">Transcription</keyword>
<evidence type="ECO:0000256" key="1">
    <source>
        <dbReference type="ARBA" id="ARBA00023015"/>
    </source>
</evidence>
<dbReference type="PANTHER" id="PTHR47506">
    <property type="entry name" value="TRANSCRIPTIONAL REGULATORY PROTEIN"/>
    <property type="match status" value="1"/>
</dbReference>
<sequence>MKASFPTLKVGKEAFTDFRTGTVPHVTEHRRLPKGPHNLSRDEVAGTQRARLIDAVLENAGKRGYVATTVGHITATAGVSRTSFYEQFTGKQDAFLAAYREITAEFIAQGVAAGAEAATPLDAVAACCDFLVDYVHRRPTAVRAALLEIYALGDAGLEAREKTLRAGEAVFDRTAEWLRATDPALPSPPPFTARTVVAATIELITQAIWIGTEDAYGQAREAVRYTWLLGLFGHRGVDA</sequence>
<feature type="domain" description="HTH tetR-type" evidence="5">
    <location>
        <begin position="46"/>
        <end position="106"/>
    </location>
</feature>
<dbReference type="InterPro" id="IPR009057">
    <property type="entry name" value="Homeodomain-like_sf"/>
</dbReference>
<gene>
    <name evidence="6" type="ORF">GCM10017790_25970</name>
</gene>
<dbReference type="PROSITE" id="PS50977">
    <property type="entry name" value="HTH_TETR_2"/>
    <property type="match status" value="1"/>
</dbReference>
<reference evidence="7" key="1">
    <citation type="journal article" date="2019" name="Int. J. Syst. Evol. Microbiol.">
        <title>The Global Catalogue of Microorganisms (GCM) 10K type strain sequencing project: providing services to taxonomists for standard genome sequencing and annotation.</title>
        <authorList>
            <consortium name="The Broad Institute Genomics Platform"/>
            <consortium name="The Broad Institute Genome Sequencing Center for Infectious Disease"/>
            <person name="Wu L."/>
            <person name="Ma J."/>
        </authorList>
    </citation>
    <scope>NUCLEOTIDE SEQUENCE [LARGE SCALE GENOMIC DNA]</scope>
    <source>
        <strain evidence="7">CGMCC 4.7683</strain>
    </source>
</reference>
<dbReference type="Proteomes" id="UP000635387">
    <property type="component" value="Unassembled WGS sequence"/>
</dbReference>
<evidence type="ECO:0000259" key="5">
    <source>
        <dbReference type="PROSITE" id="PS50977"/>
    </source>
</evidence>
<evidence type="ECO:0000256" key="3">
    <source>
        <dbReference type="ARBA" id="ARBA00023163"/>
    </source>
</evidence>
<comment type="caution">
    <text evidence="6">The sequence shown here is derived from an EMBL/GenBank/DDBJ whole genome shotgun (WGS) entry which is preliminary data.</text>
</comment>
<protein>
    <recommendedName>
        <fullName evidence="5">HTH tetR-type domain-containing protein</fullName>
    </recommendedName>
</protein>
<dbReference type="EMBL" id="BNAY01000002">
    <property type="protein sequence ID" value="GHH13333.1"/>
    <property type="molecule type" value="Genomic_DNA"/>
</dbReference>
<evidence type="ECO:0000256" key="2">
    <source>
        <dbReference type="ARBA" id="ARBA00023125"/>
    </source>
</evidence>
<dbReference type="PANTHER" id="PTHR47506:SF1">
    <property type="entry name" value="HTH-TYPE TRANSCRIPTIONAL REGULATOR YJDC"/>
    <property type="match status" value="1"/>
</dbReference>
<organism evidence="6 7">
    <name type="scientific">Amycolatopsis oliviviridis</name>
    <dbReference type="NCBI Taxonomy" id="1471590"/>
    <lineage>
        <taxon>Bacteria</taxon>
        <taxon>Bacillati</taxon>
        <taxon>Actinomycetota</taxon>
        <taxon>Actinomycetes</taxon>
        <taxon>Pseudonocardiales</taxon>
        <taxon>Pseudonocardiaceae</taxon>
        <taxon>Amycolatopsis</taxon>
    </lineage>
</organism>
<evidence type="ECO:0000313" key="7">
    <source>
        <dbReference type="Proteomes" id="UP000635387"/>
    </source>
</evidence>
<dbReference type="InterPro" id="IPR001647">
    <property type="entry name" value="HTH_TetR"/>
</dbReference>
<accession>A0ABQ3LEL6</accession>
<evidence type="ECO:0000313" key="6">
    <source>
        <dbReference type="EMBL" id="GHH13333.1"/>
    </source>
</evidence>
<name>A0ABQ3LEL6_9PSEU</name>
<dbReference type="Gene3D" id="1.10.10.60">
    <property type="entry name" value="Homeodomain-like"/>
    <property type="match status" value="1"/>
</dbReference>